<organism evidence="1 2">
    <name type="scientific">Batillaria attramentaria</name>
    <dbReference type="NCBI Taxonomy" id="370345"/>
    <lineage>
        <taxon>Eukaryota</taxon>
        <taxon>Metazoa</taxon>
        <taxon>Spiralia</taxon>
        <taxon>Lophotrochozoa</taxon>
        <taxon>Mollusca</taxon>
        <taxon>Gastropoda</taxon>
        <taxon>Caenogastropoda</taxon>
        <taxon>Sorbeoconcha</taxon>
        <taxon>Cerithioidea</taxon>
        <taxon>Batillariidae</taxon>
        <taxon>Batillaria</taxon>
    </lineage>
</organism>
<reference evidence="1 2" key="1">
    <citation type="journal article" date="2023" name="Sci. Data">
        <title>Genome assembly of the Korean intertidal mud-creeper Batillaria attramentaria.</title>
        <authorList>
            <person name="Patra A.K."/>
            <person name="Ho P.T."/>
            <person name="Jun S."/>
            <person name="Lee S.J."/>
            <person name="Kim Y."/>
            <person name="Won Y.J."/>
        </authorList>
    </citation>
    <scope>NUCLEOTIDE SEQUENCE [LARGE SCALE GENOMIC DNA]</scope>
    <source>
        <strain evidence="1">Wonlab-2016</strain>
    </source>
</reference>
<comment type="caution">
    <text evidence="1">The sequence shown here is derived from an EMBL/GenBank/DDBJ whole genome shotgun (WGS) entry which is preliminary data.</text>
</comment>
<keyword evidence="2" id="KW-1185">Reference proteome</keyword>
<protein>
    <submittedName>
        <fullName evidence="1">Uncharacterized protein</fullName>
    </submittedName>
</protein>
<evidence type="ECO:0000313" key="2">
    <source>
        <dbReference type="Proteomes" id="UP001519460"/>
    </source>
</evidence>
<dbReference type="AlphaFoldDB" id="A0ABD0KDI4"/>
<accession>A0ABD0KDI4</accession>
<sequence length="173" mass="18627">GKWGDACRFVGEGNKGSNFRHADCQPHTPEWLQGLHAHGDTSLSCFLIAKLIGLSPVYLIVRTVPGFALTDRSMDGDETRAARSAGRFATQTLSYPPAIPVTDPGTTSGARYLHGVNTPTSHATPGNQWSVAPWKCHGPTAHRNNAASIDNSALSLLGLSVYRKKPTCMWMRG</sequence>
<gene>
    <name evidence="1" type="ORF">BaRGS_00023594</name>
</gene>
<dbReference type="EMBL" id="JACVVK020000198">
    <property type="protein sequence ID" value="KAK7485184.1"/>
    <property type="molecule type" value="Genomic_DNA"/>
</dbReference>
<feature type="non-terminal residue" evidence="1">
    <location>
        <position position="1"/>
    </location>
</feature>
<name>A0ABD0KDI4_9CAEN</name>
<evidence type="ECO:0000313" key="1">
    <source>
        <dbReference type="EMBL" id="KAK7485184.1"/>
    </source>
</evidence>
<dbReference type="Proteomes" id="UP001519460">
    <property type="component" value="Unassembled WGS sequence"/>
</dbReference>
<proteinExistence type="predicted"/>